<dbReference type="SUPFAM" id="SSF55048">
    <property type="entry name" value="Probable ACP-binding domain of malonyl-CoA ACP transacylase"/>
    <property type="match status" value="1"/>
</dbReference>
<dbReference type="GO" id="GO:0006633">
    <property type="term" value="P:fatty acid biosynthetic process"/>
    <property type="evidence" value="ECO:0007669"/>
    <property type="project" value="TreeGrafter"/>
</dbReference>
<accession>A0A0N9HYN2</accession>
<dbReference type="SMART" id="SM00827">
    <property type="entry name" value="PKS_AT"/>
    <property type="match status" value="1"/>
</dbReference>
<evidence type="ECO:0000256" key="2">
    <source>
        <dbReference type="ARBA" id="ARBA00022553"/>
    </source>
</evidence>
<dbReference type="InterPro" id="IPR050091">
    <property type="entry name" value="PKS_NRPS_Biosynth_Enz"/>
</dbReference>
<name>A0A0N9HYN2_9PSEU</name>
<dbReference type="InterPro" id="IPR016036">
    <property type="entry name" value="Malonyl_transacylase_ACP-bd"/>
</dbReference>
<dbReference type="GO" id="GO:0004312">
    <property type="term" value="F:fatty acid synthase activity"/>
    <property type="evidence" value="ECO:0007669"/>
    <property type="project" value="TreeGrafter"/>
</dbReference>
<dbReference type="InterPro" id="IPR016035">
    <property type="entry name" value="Acyl_Trfase/lysoPLipase"/>
</dbReference>
<gene>
    <name evidence="4" type="ORF">AOZ06_30570</name>
</gene>
<evidence type="ECO:0000313" key="4">
    <source>
        <dbReference type="EMBL" id="ALG10664.1"/>
    </source>
</evidence>
<dbReference type="PANTHER" id="PTHR43775">
    <property type="entry name" value="FATTY ACID SYNTHASE"/>
    <property type="match status" value="1"/>
</dbReference>
<keyword evidence="2" id="KW-0597">Phosphoprotein</keyword>
<dbReference type="AlphaFoldDB" id="A0A0N9HYN2"/>
<dbReference type="InterPro" id="IPR014043">
    <property type="entry name" value="Acyl_transferase_dom"/>
</dbReference>
<feature type="domain" description="Malonyl-CoA:ACP transacylase (MAT)" evidence="3">
    <location>
        <begin position="1"/>
        <end position="162"/>
    </location>
</feature>
<dbReference type="KEGG" id="kphy:AOZ06_30570"/>
<keyword evidence="1" id="KW-0596">Phosphopantetheine</keyword>
<organism evidence="4 5">
    <name type="scientific">Kibdelosporangium phytohabitans</name>
    <dbReference type="NCBI Taxonomy" id="860235"/>
    <lineage>
        <taxon>Bacteria</taxon>
        <taxon>Bacillati</taxon>
        <taxon>Actinomycetota</taxon>
        <taxon>Actinomycetes</taxon>
        <taxon>Pseudonocardiales</taxon>
        <taxon>Pseudonocardiaceae</taxon>
        <taxon>Kibdelosporangium</taxon>
    </lineage>
</organism>
<evidence type="ECO:0000256" key="1">
    <source>
        <dbReference type="ARBA" id="ARBA00022450"/>
    </source>
</evidence>
<reference evidence="4 5" key="1">
    <citation type="submission" date="2015-07" db="EMBL/GenBank/DDBJ databases">
        <title>Genome sequencing of Kibdelosporangium phytohabitans.</title>
        <authorList>
            <person name="Qin S."/>
            <person name="Xing K."/>
        </authorList>
    </citation>
    <scope>NUCLEOTIDE SEQUENCE [LARGE SCALE GENOMIC DNA]</scope>
    <source>
        <strain evidence="4 5">KLBMP1111</strain>
    </source>
</reference>
<keyword evidence="5" id="KW-1185">Reference proteome</keyword>
<dbReference type="Pfam" id="PF00698">
    <property type="entry name" value="Acyl_transf_1"/>
    <property type="match status" value="1"/>
</dbReference>
<sequence>MSAAASDVERHLDAHSHDSGVGIAAINAPRLTVVSGPEAELVRVREVLSANGIGSMRVGSRQPFHCPAVAAAGEKFEAGFAGVTLRPARIPIVSTRTASLVTPEQAVTPGFWARQLDAPVLFWPAVGALFDIGDHTVVEAGPGKGFSMLARNIPPCAASAAA</sequence>
<dbReference type="PANTHER" id="PTHR43775:SF37">
    <property type="entry name" value="SI:DKEY-61P9.11"/>
    <property type="match status" value="1"/>
</dbReference>
<dbReference type="RefSeq" id="WP_054292567.1">
    <property type="nucleotide sequence ID" value="NZ_CP012752.1"/>
</dbReference>
<dbReference type="Gene3D" id="3.40.366.10">
    <property type="entry name" value="Malonyl-Coenzyme A Acyl Carrier Protein, domain 2"/>
    <property type="match status" value="1"/>
</dbReference>
<dbReference type="EMBL" id="CP012752">
    <property type="protein sequence ID" value="ALG10664.1"/>
    <property type="molecule type" value="Genomic_DNA"/>
</dbReference>
<dbReference type="SUPFAM" id="SSF52151">
    <property type="entry name" value="FabD/lysophospholipase-like"/>
    <property type="match status" value="1"/>
</dbReference>
<protein>
    <recommendedName>
        <fullName evidence="3">Malonyl-CoA:ACP transacylase (MAT) domain-containing protein</fullName>
    </recommendedName>
</protein>
<dbReference type="InterPro" id="IPR001227">
    <property type="entry name" value="Ac_transferase_dom_sf"/>
</dbReference>
<dbReference type="STRING" id="860235.AOZ06_30570"/>
<proteinExistence type="predicted"/>
<evidence type="ECO:0000313" key="5">
    <source>
        <dbReference type="Proteomes" id="UP000063699"/>
    </source>
</evidence>
<evidence type="ECO:0000259" key="3">
    <source>
        <dbReference type="SMART" id="SM00827"/>
    </source>
</evidence>
<dbReference type="Proteomes" id="UP000063699">
    <property type="component" value="Chromosome"/>
</dbReference>